<dbReference type="InterPro" id="IPR001932">
    <property type="entry name" value="PPM-type_phosphatase-like_dom"/>
</dbReference>
<evidence type="ECO:0000313" key="3">
    <source>
        <dbReference type="EMBL" id="KAK3241180.1"/>
    </source>
</evidence>
<dbReference type="CDD" id="cd00143">
    <property type="entry name" value="PP2Cc"/>
    <property type="match status" value="1"/>
</dbReference>
<dbReference type="Pfam" id="PF00481">
    <property type="entry name" value="PP2C"/>
    <property type="match status" value="2"/>
</dbReference>
<feature type="region of interest" description="Disordered" evidence="1">
    <location>
        <begin position="255"/>
        <end position="278"/>
    </location>
</feature>
<dbReference type="GO" id="GO:0004722">
    <property type="term" value="F:protein serine/threonine phosphatase activity"/>
    <property type="evidence" value="ECO:0007669"/>
    <property type="project" value="InterPro"/>
</dbReference>
<feature type="domain" description="PPM-type phosphatase" evidence="2">
    <location>
        <begin position="33"/>
        <end position="436"/>
    </location>
</feature>
<dbReference type="InterPro" id="IPR015655">
    <property type="entry name" value="PP2C"/>
</dbReference>
<dbReference type="EMBL" id="LGRX02033453">
    <property type="protein sequence ID" value="KAK3241180.1"/>
    <property type="molecule type" value="Genomic_DNA"/>
</dbReference>
<dbReference type="AlphaFoldDB" id="A0AAE0EW65"/>
<evidence type="ECO:0000256" key="1">
    <source>
        <dbReference type="SAM" id="MobiDB-lite"/>
    </source>
</evidence>
<name>A0AAE0EW65_9CHLO</name>
<dbReference type="Gene3D" id="3.60.40.10">
    <property type="entry name" value="PPM-type phosphatase domain"/>
    <property type="match status" value="2"/>
</dbReference>
<accession>A0AAE0EW65</accession>
<sequence length="454" mass="49091">MSSSDERQRSNSGCSSSKVTGEGYFLSWQSVQGMGVSYACGQAPSHKDEDCFFVVSSAMDGLCDGLIALFDGHNGVFAAQYAKENLLRALLEHHNSVNVEEHDLEQPEQIWPSSLNASITAAFNKIDTEIKASSSSGTTATLILFRKGPKGELYCKTAWVGDSRAVVFTDRGATDMTADHRLDNQGEINRIAQYYGEGSFCVSPSSQEPLHIGGGLCAKPRPIAVSESEDDICSYSLPIATGLLSEQTEISSQSLPNLQTLVGETDSDSESERRSSDASNAIVDLDIVCCDSQLDIPRSEALTIGQETTPKRDRRISDSFVGVFADRNGRERSSTQRLFHGRTKKSLQCSRSLGDLGAASAVISSPEIRNMTVVSPARLVLCSDGVWDVLDSDECFKQLKGKKSVGQAVEKLLKKTLSRAQYTGQRDDVSAIAVDVGFAQYAETNKKTVTCSIV</sequence>
<dbReference type="SUPFAM" id="SSF81606">
    <property type="entry name" value="PP2C-like"/>
    <property type="match status" value="1"/>
</dbReference>
<protein>
    <recommendedName>
        <fullName evidence="2">PPM-type phosphatase domain-containing protein</fullName>
    </recommendedName>
</protein>
<gene>
    <name evidence="3" type="ORF">CYMTET_49031</name>
</gene>
<dbReference type="Proteomes" id="UP001190700">
    <property type="component" value="Unassembled WGS sequence"/>
</dbReference>
<dbReference type="SMART" id="SM00332">
    <property type="entry name" value="PP2Cc"/>
    <property type="match status" value="1"/>
</dbReference>
<dbReference type="InterPro" id="IPR036457">
    <property type="entry name" value="PPM-type-like_dom_sf"/>
</dbReference>
<organism evidence="3 4">
    <name type="scientific">Cymbomonas tetramitiformis</name>
    <dbReference type="NCBI Taxonomy" id="36881"/>
    <lineage>
        <taxon>Eukaryota</taxon>
        <taxon>Viridiplantae</taxon>
        <taxon>Chlorophyta</taxon>
        <taxon>Pyramimonadophyceae</taxon>
        <taxon>Pyramimonadales</taxon>
        <taxon>Pyramimonadaceae</taxon>
        <taxon>Cymbomonas</taxon>
    </lineage>
</organism>
<keyword evidence="4" id="KW-1185">Reference proteome</keyword>
<evidence type="ECO:0000259" key="2">
    <source>
        <dbReference type="PROSITE" id="PS51746"/>
    </source>
</evidence>
<dbReference type="PANTHER" id="PTHR47992">
    <property type="entry name" value="PROTEIN PHOSPHATASE"/>
    <property type="match status" value="1"/>
</dbReference>
<evidence type="ECO:0000313" key="4">
    <source>
        <dbReference type="Proteomes" id="UP001190700"/>
    </source>
</evidence>
<dbReference type="PROSITE" id="PS51746">
    <property type="entry name" value="PPM_2"/>
    <property type="match status" value="1"/>
</dbReference>
<proteinExistence type="predicted"/>
<reference evidence="3 4" key="1">
    <citation type="journal article" date="2015" name="Genome Biol. Evol.">
        <title>Comparative Genomics of a Bacterivorous Green Alga Reveals Evolutionary Causalities and Consequences of Phago-Mixotrophic Mode of Nutrition.</title>
        <authorList>
            <person name="Burns J.A."/>
            <person name="Paasch A."/>
            <person name="Narechania A."/>
            <person name="Kim E."/>
        </authorList>
    </citation>
    <scope>NUCLEOTIDE SEQUENCE [LARGE SCALE GENOMIC DNA]</scope>
    <source>
        <strain evidence="3 4">PLY_AMNH</strain>
    </source>
</reference>
<comment type="caution">
    <text evidence="3">The sequence shown here is derived from an EMBL/GenBank/DDBJ whole genome shotgun (WGS) entry which is preliminary data.</text>
</comment>